<dbReference type="RefSeq" id="WP_016424569.1">
    <property type="nucleotide sequence ID" value="NZ_CABKRV010000001.1"/>
</dbReference>
<dbReference type="InterPro" id="IPR006504">
    <property type="entry name" value="Tscrpt_reg_Spx/MgsR"/>
</dbReference>
<dbReference type="Proteomes" id="UP000264146">
    <property type="component" value="Chromosome"/>
</dbReference>
<gene>
    <name evidence="4" type="primary">spxA_2</name>
    <name evidence="3" type="ORF">C1O36_00495</name>
    <name evidence="4" type="ORF">NCTC12218_02037</name>
</gene>
<dbReference type="AlphaFoldDB" id="A0A7Z7QR07"/>
<dbReference type="Proteomes" id="UP000572988">
    <property type="component" value="Unassembled WGS sequence"/>
</dbReference>
<dbReference type="Pfam" id="PF03960">
    <property type="entry name" value="ArsC"/>
    <property type="match status" value="1"/>
</dbReference>
<name>A0A7Z7QR07_STASC</name>
<dbReference type="PANTHER" id="PTHR30041">
    <property type="entry name" value="ARSENATE REDUCTASE"/>
    <property type="match status" value="1"/>
</dbReference>
<accession>A0A7Z7QR07</accession>
<dbReference type="NCBIfam" id="TIGR01617">
    <property type="entry name" value="arsC_related"/>
    <property type="match status" value="1"/>
</dbReference>
<evidence type="ECO:0000313" key="2">
    <source>
        <dbReference type="EMBL" id="CAD7360365.1"/>
    </source>
</evidence>
<evidence type="ECO:0000256" key="1">
    <source>
        <dbReference type="PROSITE-ProRule" id="PRU01282"/>
    </source>
</evidence>
<dbReference type="CDD" id="cd03036">
    <property type="entry name" value="ArsC_like"/>
    <property type="match status" value="1"/>
</dbReference>
<evidence type="ECO:0000313" key="3">
    <source>
        <dbReference type="EMBL" id="NHA33021.1"/>
    </source>
</evidence>
<sequence>MIKFYHYPNCTTCKKAAKFLSDHGVSYEPIDIVQHTPTEKEFRQIIEKSGLDIKKFFNTHGAKYRALNLKDKLENMNEDEKLSLLASDGMLVKRPLAILGDKVTVGFNEEVYRNTWLS</sequence>
<dbReference type="SUPFAM" id="SSF52833">
    <property type="entry name" value="Thioredoxin-like"/>
    <property type="match status" value="1"/>
</dbReference>
<dbReference type="PROSITE" id="PS51353">
    <property type="entry name" value="ARSC"/>
    <property type="match status" value="1"/>
</dbReference>
<dbReference type="EMBL" id="LR962863">
    <property type="protein sequence ID" value="CAD7360365.1"/>
    <property type="molecule type" value="Genomic_DNA"/>
</dbReference>
<organism evidence="4">
    <name type="scientific">Staphylococcus schleiferi</name>
    <dbReference type="NCBI Taxonomy" id="1295"/>
    <lineage>
        <taxon>Bacteria</taxon>
        <taxon>Bacillati</taxon>
        <taxon>Bacillota</taxon>
        <taxon>Bacilli</taxon>
        <taxon>Bacillales</taxon>
        <taxon>Staphylococcaceae</taxon>
        <taxon>Staphylococcus</taxon>
    </lineage>
</organism>
<dbReference type="EMBL" id="POVK01000001">
    <property type="protein sequence ID" value="NHA33021.1"/>
    <property type="molecule type" value="Genomic_DNA"/>
</dbReference>
<keyword evidence="6" id="KW-1185">Reference proteome</keyword>
<dbReference type="GeneID" id="93790692"/>
<reference evidence="4" key="2">
    <citation type="submission" date="2018-06" db="EMBL/GenBank/DDBJ databases">
        <authorList>
            <consortium name="Pathogen Informatics"/>
            <person name="Doyle S."/>
        </authorList>
    </citation>
    <scope>NUCLEOTIDE SEQUENCE [LARGE SCALE GENOMIC DNA]</scope>
    <source>
        <strain evidence="4">NCTC12218</strain>
    </source>
</reference>
<dbReference type="EMBL" id="UHEF01000001">
    <property type="protein sequence ID" value="SUM89877.1"/>
    <property type="molecule type" value="Genomic_DNA"/>
</dbReference>
<evidence type="ECO:0000313" key="4">
    <source>
        <dbReference type="EMBL" id="SUM89877.1"/>
    </source>
</evidence>
<comment type="similarity">
    <text evidence="1">Belongs to the ArsC family.</text>
</comment>
<reference evidence="2 5" key="3">
    <citation type="submission" date="2020-11" db="EMBL/GenBank/DDBJ databases">
        <authorList>
            <consortium name="Pathogen Informatics"/>
        </authorList>
    </citation>
    <scope>NUCLEOTIDE SEQUENCE [LARGE SCALE GENOMIC DNA]</scope>
    <source>
        <strain evidence="2 5">NCTC12218</strain>
    </source>
</reference>
<reference evidence="3 6" key="1">
    <citation type="submission" date="2018-01" db="EMBL/GenBank/DDBJ databases">
        <title>Complete genome sequence of Staphylococcus Scheliferi isolated from human.</title>
        <authorList>
            <person name="Abouelkhair M.A."/>
            <person name="Bemis D.A."/>
            <person name="Kania S.A."/>
        </authorList>
    </citation>
    <scope>NUCLEOTIDE SEQUENCE [LARGE SCALE GENOMIC DNA]</scope>
    <source>
        <strain evidence="3 6">ATCC 43808</strain>
    </source>
</reference>
<protein>
    <submittedName>
        <fullName evidence="3 4">Arsenate reductase</fullName>
    </submittedName>
</protein>
<dbReference type="InterPro" id="IPR036249">
    <property type="entry name" value="Thioredoxin-like_sf"/>
</dbReference>
<dbReference type="Gene3D" id="3.40.30.10">
    <property type="entry name" value="Glutaredoxin"/>
    <property type="match status" value="1"/>
</dbReference>
<dbReference type="PANTHER" id="PTHR30041:SF8">
    <property type="entry name" value="PROTEIN YFFB"/>
    <property type="match status" value="1"/>
</dbReference>
<proteinExistence type="inferred from homology"/>
<evidence type="ECO:0000313" key="5">
    <source>
        <dbReference type="Proteomes" id="UP000264146"/>
    </source>
</evidence>
<evidence type="ECO:0000313" key="6">
    <source>
        <dbReference type="Proteomes" id="UP000572988"/>
    </source>
</evidence>
<dbReference type="InterPro" id="IPR006660">
    <property type="entry name" value="Arsenate_reductase-like"/>
</dbReference>
<dbReference type="KEGG" id="sscz:RN70_10035"/>